<evidence type="ECO:0000313" key="4">
    <source>
        <dbReference type="EMBL" id="KIH63443.1"/>
    </source>
</evidence>
<keyword evidence="5" id="KW-1185">Reference proteome</keyword>
<accession>A0A0C2D265</accession>
<evidence type="ECO:0000256" key="1">
    <source>
        <dbReference type="ARBA" id="ARBA00007797"/>
    </source>
</evidence>
<dbReference type="AlphaFoldDB" id="A0A0C2D265"/>
<dbReference type="EMBL" id="KN728649">
    <property type="protein sequence ID" value="KIH63443.1"/>
    <property type="molecule type" value="Genomic_DNA"/>
</dbReference>
<dbReference type="InterPro" id="IPR005612">
    <property type="entry name" value="CCAAT-binding_factor"/>
</dbReference>
<evidence type="ECO:0000313" key="5">
    <source>
        <dbReference type="Proteomes" id="UP000054047"/>
    </source>
</evidence>
<proteinExistence type="inferred from homology"/>
<dbReference type="Pfam" id="PF03914">
    <property type="entry name" value="CBF"/>
    <property type="match status" value="2"/>
</dbReference>
<dbReference type="OrthoDB" id="28947at2759"/>
<feature type="domain" description="CCAAT-binding factor" evidence="3">
    <location>
        <begin position="237"/>
        <end position="313"/>
    </location>
</feature>
<feature type="domain" description="CCAAT-binding factor" evidence="3">
    <location>
        <begin position="360"/>
        <end position="418"/>
    </location>
</feature>
<dbReference type="InterPro" id="IPR040155">
    <property type="entry name" value="CEBPZ/Mak21-like"/>
</dbReference>
<evidence type="ECO:0000259" key="3">
    <source>
        <dbReference type="Pfam" id="PF03914"/>
    </source>
</evidence>
<protein>
    <submittedName>
        <fullName evidence="4">CBF/Mak21 family protein</fullName>
    </submittedName>
</protein>
<evidence type="ECO:0000256" key="2">
    <source>
        <dbReference type="SAM" id="MobiDB-lite"/>
    </source>
</evidence>
<dbReference type="PANTHER" id="PTHR12048:SF0">
    <property type="entry name" value="CCAAT_ENHANCER-BINDING PROTEIN ZETA"/>
    <property type="match status" value="1"/>
</dbReference>
<gene>
    <name evidence="4" type="ORF">ANCDUO_06248</name>
</gene>
<feature type="region of interest" description="Disordered" evidence="2">
    <location>
        <begin position="561"/>
        <end position="609"/>
    </location>
</feature>
<comment type="similarity">
    <text evidence="1">Belongs to the CBF/MAK21 family.</text>
</comment>
<feature type="region of interest" description="Disordered" evidence="2">
    <location>
        <begin position="355"/>
        <end position="383"/>
    </location>
</feature>
<dbReference type="PANTHER" id="PTHR12048">
    <property type="entry name" value="CCAAT-BINDING FACTOR-RELATED"/>
    <property type="match status" value="1"/>
</dbReference>
<feature type="compositionally biased region" description="Acidic residues" evidence="2">
    <location>
        <begin position="576"/>
        <end position="602"/>
    </location>
</feature>
<sequence>MFARKTVIKTGTASDRMTAMQLQRPLKRIGELCSNSEDGRKRLLVLWRFEHKLKLTYERFLRAVEGLASLVVEDLSKLALRAALNLLAERPEGERFLLSMLVNKMGHPKAQIGSFVATLLEDLTKRQPNMRPVIVAEVERLIYRSNVSPKAHLYASTFLSQITLRSTDSALAVQLLSIYFGLFKTLVTQKLPDNRLIGILLSAANRALPFAKEKADALAEDVNTLYKIVHTSSYSVSLQTLKLLYQVHHISESLSDRFYTALYRKLLVEVPPASYNQLLLLLFKVLKSDPSEHRVRSFVKRLLQRVAIANAKFGGEGEDEEHYVDLGIDEKPVTAVKKEEVADFDDEACDVKGEKKPVTTNGVPKSGWMHRRDLESHSSKSPYSHAARNPLFVDCRNLIDAELLLLSKHYHPSVAIFAKALIQDGVINYKGDPLEDFTLMKFLDRFAFKNPKEGSTSKSTTNRVLRKKLFDPWGVKKLSLSSKEYLSKKITELPADEHYLHRFASFKFSHQDDNEKKEKDDWEIESVDSAEFDAIIGTGNRFEPGEANEEFDVDYSKEFTAEKKKPKAMKRAAEQDTGEDDEVDLGLDEDDEDEELGGEDEKDGSQCSQ</sequence>
<dbReference type="Proteomes" id="UP000054047">
    <property type="component" value="Unassembled WGS sequence"/>
</dbReference>
<dbReference type="SUPFAM" id="SSF48371">
    <property type="entry name" value="ARM repeat"/>
    <property type="match status" value="1"/>
</dbReference>
<organism evidence="4 5">
    <name type="scientific">Ancylostoma duodenale</name>
    <dbReference type="NCBI Taxonomy" id="51022"/>
    <lineage>
        <taxon>Eukaryota</taxon>
        <taxon>Metazoa</taxon>
        <taxon>Ecdysozoa</taxon>
        <taxon>Nematoda</taxon>
        <taxon>Chromadorea</taxon>
        <taxon>Rhabditida</taxon>
        <taxon>Rhabditina</taxon>
        <taxon>Rhabditomorpha</taxon>
        <taxon>Strongyloidea</taxon>
        <taxon>Ancylostomatidae</taxon>
        <taxon>Ancylostomatinae</taxon>
        <taxon>Ancylostoma</taxon>
    </lineage>
</organism>
<dbReference type="GO" id="GO:0005634">
    <property type="term" value="C:nucleus"/>
    <property type="evidence" value="ECO:0007669"/>
    <property type="project" value="TreeGrafter"/>
</dbReference>
<reference evidence="4 5" key="1">
    <citation type="submission" date="2013-12" db="EMBL/GenBank/DDBJ databases">
        <title>Draft genome of the parsitic nematode Ancylostoma duodenale.</title>
        <authorList>
            <person name="Mitreva M."/>
        </authorList>
    </citation>
    <scope>NUCLEOTIDE SEQUENCE [LARGE SCALE GENOMIC DNA]</scope>
    <source>
        <strain evidence="4 5">Zhejiang</strain>
    </source>
</reference>
<dbReference type="InterPro" id="IPR016024">
    <property type="entry name" value="ARM-type_fold"/>
</dbReference>
<name>A0A0C2D265_9BILA</name>